<dbReference type="Gene3D" id="3.40.50.2300">
    <property type="match status" value="2"/>
</dbReference>
<comment type="similarity">
    <text evidence="1">Belongs to the leucine-binding protein family.</text>
</comment>
<evidence type="ECO:0000256" key="2">
    <source>
        <dbReference type="ARBA" id="ARBA00022729"/>
    </source>
</evidence>
<proteinExistence type="inferred from homology"/>
<accession>A0ABS9SP42</accession>
<evidence type="ECO:0000313" key="5">
    <source>
        <dbReference type="Proteomes" id="UP001202248"/>
    </source>
</evidence>
<dbReference type="Proteomes" id="UP001202248">
    <property type="component" value="Unassembled WGS sequence"/>
</dbReference>
<name>A0ABS9SP42_9BACT</name>
<organism evidence="4 5">
    <name type="scientific">Niabella ginsengisoli</name>
    <dbReference type="NCBI Taxonomy" id="522298"/>
    <lineage>
        <taxon>Bacteria</taxon>
        <taxon>Pseudomonadati</taxon>
        <taxon>Bacteroidota</taxon>
        <taxon>Chitinophagia</taxon>
        <taxon>Chitinophagales</taxon>
        <taxon>Chitinophagaceae</taxon>
        <taxon>Niabella</taxon>
    </lineage>
</organism>
<sequence length="395" mass="44844">MDLKIPYNEAIFLLLAFFICYSSLTQAQGFGGARHKMAIFTPLYIDEAFDNAGSYKYSGKTFPKQSINGLEFYHGASLAIDSLNKLSIPLDVYIYDTKSKKETLEQQFSKCAADGVELIIANCSLSELTTLARLGLDKKITVLNATVPNDANTTNNPYFVVMNPTIQTQLERLYNYIKTKYPGKQITVITKKAPSEKYIRSVFETLNTHYKNAINFNFREVNDDIALKALGTTTQPTEAGLYVIGSLDTEFGKKILAQFAQSSKNYASLTLIGMPTWENIDLTKTDYKGVEVIYSTPFYNARTDAASRYITSYYSKKMYARPSDLVFRAYGLTYRFGHLLNRYGKDINNKLAGTEYRAFFDMEIQPDYLNGKISHYENKKLYYLKYFNGALKAVN</sequence>
<gene>
    <name evidence="4" type="ORF">MKP09_20625</name>
</gene>
<keyword evidence="5" id="KW-1185">Reference proteome</keyword>
<evidence type="ECO:0000313" key="4">
    <source>
        <dbReference type="EMBL" id="MCH5600148.1"/>
    </source>
</evidence>
<dbReference type="InterPro" id="IPR028082">
    <property type="entry name" value="Peripla_BP_I"/>
</dbReference>
<evidence type="ECO:0000259" key="3">
    <source>
        <dbReference type="Pfam" id="PF13458"/>
    </source>
</evidence>
<comment type="caution">
    <text evidence="4">The sequence shown here is derived from an EMBL/GenBank/DDBJ whole genome shotgun (WGS) entry which is preliminary data.</text>
</comment>
<dbReference type="RefSeq" id="WP_240832159.1">
    <property type="nucleotide sequence ID" value="NZ_JAKWBL010000004.1"/>
</dbReference>
<evidence type="ECO:0000256" key="1">
    <source>
        <dbReference type="ARBA" id="ARBA00010062"/>
    </source>
</evidence>
<keyword evidence="2" id="KW-0732">Signal</keyword>
<dbReference type="CDD" id="cd06268">
    <property type="entry name" value="PBP1_ABC_transporter_LIVBP-like"/>
    <property type="match status" value="1"/>
</dbReference>
<protein>
    <submittedName>
        <fullName evidence="4">ABC transporter substrate-binding protein</fullName>
    </submittedName>
</protein>
<feature type="domain" description="Leucine-binding protein" evidence="3">
    <location>
        <begin position="67"/>
        <end position="345"/>
    </location>
</feature>
<dbReference type="Pfam" id="PF13458">
    <property type="entry name" value="Peripla_BP_6"/>
    <property type="match status" value="1"/>
</dbReference>
<dbReference type="SUPFAM" id="SSF53822">
    <property type="entry name" value="Periplasmic binding protein-like I"/>
    <property type="match status" value="1"/>
</dbReference>
<dbReference type="EMBL" id="JAKWBL010000004">
    <property type="protein sequence ID" value="MCH5600148.1"/>
    <property type="molecule type" value="Genomic_DNA"/>
</dbReference>
<dbReference type="InterPro" id="IPR028081">
    <property type="entry name" value="Leu-bd"/>
</dbReference>
<reference evidence="4 5" key="1">
    <citation type="submission" date="2022-02" db="EMBL/GenBank/DDBJ databases">
        <authorList>
            <person name="Min J."/>
        </authorList>
    </citation>
    <scope>NUCLEOTIDE SEQUENCE [LARGE SCALE GENOMIC DNA]</scope>
    <source>
        <strain evidence="4 5">GR10-1</strain>
    </source>
</reference>